<protein>
    <submittedName>
        <fullName evidence="1">Uncharacterized protein</fullName>
    </submittedName>
</protein>
<dbReference type="GeneID" id="95328898"/>
<evidence type="ECO:0000313" key="1">
    <source>
        <dbReference type="EMBL" id="PCC40650.1"/>
    </source>
</evidence>
<organism evidence="1 2">
    <name type="scientific">Brachybacterium alimentarium</name>
    <dbReference type="NCBI Taxonomy" id="47845"/>
    <lineage>
        <taxon>Bacteria</taxon>
        <taxon>Bacillati</taxon>
        <taxon>Actinomycetota</taxon>
        <taxon>Actinomycetes</taxon>
        <taxon>Micrococcales</taxon>
        <taxon>Dermabacteraceae</taxon>
        <taxon>Brachybacterium</taxon>
    </lineage>
</organism>
<dbReference type="OrthoDB" id="4794003at2"/>
<sequence length="105" mass="11095">MEHITVAGHSEPIPASAVAASLLEQRLQSVREKRGTEAAETLEVLVGERIGTLLEDGMPSVDFATMRAVVDYVELPEEEDNASGLGRALRGVKEKLAQRGGPAGG</sequence>
<keyword evidence="2" id="KW-1185">Reference proteome</keyword>
<proteinExistence type="predicted"/>
<name>A0A2A3YMV8_9MICO</name>
<evidence type="ECO:0000313" key="2">
    <source>
        <dbReference type="Proteomes" id="UP000218598"/>
    </source>
</evidence>
<reference evidence="1 2" key="1">
    <citation type="journal article" date="2017" name="Elife">
        <title>Extensive horizontal gene transfer in cheese-associated bacteria.</title>
        <authorList>
            <person name="Bonham K.S."/>
            <person name="Wolfe B.E."/>
            <person name="Dutton R.J."/>
        </authorList>
    </citation>
    <scope>NUCLEOTIDE SEQUENCE [LARGE SCALE GENOMIC DNA]</scope>
    <source>
        <strain evidence="1 2">341_9</strain>
    </source>
</reference>
<accession>A0A2A3YMV8</accession>
<dbReference type="AlphaFoldDB" id="A0A2A3YMV8"/>
<dbReference type="EMBL" id="NRGR01000005">
    <property type="protein sequence ID" value="PCC40650.1"/>
    <property type="molecule type" value="Genomic_DNA"/>
</dbReference>
<gene>
    <name evidence="1" type="ORF">CIK66_02450</name>
</gene>
<comment type="caution">
    <text evidence="1">The sequence shown here is derived from an EMBL/GenBank/DDBJ whole genome shotgun (WGS) entry which is preliminary data.</text>
</comment>
<dbReference type="Proteomes" id="UP000218598">
    <property type="component" value="Unassembled WGS sequence"/>
</dbReference>
<dbReference type="RefSeq" id="WP_096166732.1">
    <property type="nucleotide sequence ID" value="NZ_BAAAIQ010000021.1"/>
</dbReference>